<dbReference type="PATRIC" id="fig|1121439.3.peg.2250"/>
<dbReference type="AlphaFoldDB" id="S7T394"/>
<dbReference type="Proteomes" id="UP000014975">
    <property type="component" value="Unassembled WGS sequence"/>
</dbReference>
<evidence type="ECO:0000313" key="17">
    <source>
        <dbReference type="Proteomes" id="UP000014975"/>
    </source>
</evidence>
<comment type="similarity">
    <text evidence="9 15">Belongs to the L/F-transferase family.</text>
</comment>
<dbReference type="GO" id="GO:0008914">
    <property type="term" value="F:leucyl-tRNA--protein transferase activity"/>
    <property type="evidence" value="ECO:0007669"/>
    <property type="project" value="UniProtKB-UniRule"/>
</dbReference>
<dbReference type="HAMAP" id="MF_00688">
    <property type="entry name" value="Leu_Phe_trans"/>
    <property type="match status" value="1"/>
</dbReference>
<dbReference type="PANTHER" id="PTHR30098:SF2">
    <property type="entry name" value="LEUCYL_PHENYLALANYL-TRNA--PROTEIN TRANSFERASE"/>
    <property type="match status" value="1"/>
</dbReference>
<evidence type="ECO:0000256" key="11">
    <source>
        <dbReference type="ARBA" id="ARBA00074372"/>
    </source>
</evidence>
<evidence type="ECO:0000256" key="13">
    <source>
        <dbReference type="ARBA" id="ARBA00077165"/>
    </source>
</evidence>
<dbReference type="GO" id="GO:0005737">
    <property type="term" value="C:cytoplasm"/>
    <property type="evidence" value="ECO:0007669"/>
    <property type="project" value="UniProtKB-SubCell"/>
</dbReference>
<sequence length="236" mass="26083">MPVFLLGDELCFPDPALAEPDGLLAVGGDLSSERLICAYAQGIFPWYGTNTPILWWSPDPRPLIEPGQVHVSRSLRRACNRGDFEITFDTDFEAVIGGCAKTPRPLGDGTWLVWDMVEAYCRLHDEGLAHSVEAWRGGRLVGGLYGVALGRAFFGESMFYREPNASKVAFVELCRVLYAWGFEFIDCQQVTPHMQALGAVSTPRSEFRTRLRSALEHPTLKGSWTEAAPQAVACLS</sequence>
<keyword evidence="2 15" id="KW-0963">Cytoplasm</keyword>
<evidence type="ECO:0000256" key="15">
    <source>
        <dbReference type="HAMAP-Rule" id="MF_00688"/>
    </source>
</evidence>
<evidence type="ECO:0000256" key="6">
    <source>
        <dbReference type="ARBA" id="ARBA00050652"/>
    </source>
</evidence>
<dbReference type="Pfam" id="PF03588">
    <property type="entry name" value="Leu_Phe_trans"/>
    <property type="match status" value="1"/>
</dbReference>
<reference evidence="16 17" key="1">
    <citation type="journal article" date="2013" name="Genome Announc.">
        <title>Draft genome sequences for three mercury-methylating, sulfate-reducing bacteria.</title>
        <authorList>
            <person name="Brown S.D."/>
            <person name="Hurt R.A.Jr."/>
            <person name="Gilmour C.C."/>
            <person name="Elias D.A."/>
        </authorList>
    </citation>
    <scope>NUCLEOTIDE SEQUENCE [LARGE SCALE GENOMIC DNA]</scope>
    <source>
        <strain evidence="16 17">DSM 16529</strain>
    </source>
</reference>
<evidence type="ECO:0000256" key="2">
    <source>
        <dbReference type="ARBA" id="ARBA00022490"/>
    </source>
</evidence>
<keyword evidence="3 15" id="KW-0808">Transferase</keyword>
<evidence type="ECO:0000313" key="16">
    <source>
        <dbReference type="EMBL" id="EPR31557.1"/>
    </source>
</evidence>
<comment type="caution">
    <text evidence="16">The sequence shown here is derived from an EMBL/GenBank/DDBJ whole genome shotgun (WGS) entry which is preliminary data.</text>
</comment>
<evidence type="ECO:0000256" key="1">
    <source>
        <dbReference type="ARBA" id="ARBA00004496"/>
    </source>
</evidence>
<comment type="subcellular location">
    <subcellularLocation>
        <location evidence="1 15">Cytoplasm</location>
    </subcellularLocation>
</comment>
<dbReference type="FunFam" id="3.30.70.3550:FF:000001">
    <property type="entry name" value="Leucyl/phenylalanyl-tRNA--protein transferase"/>
    <property type="match status" value="1"/>
</dbReference>
<protein>
    <recommendedName>
        <fullName evidence="11 15">Leucyl/phenylalanyl-tRNA--protein transferase</fullName>
        <ecNumber evidence="10 15">2.3.2.6</ecNumber>
    </recommendedName>
    <alternativeName>
        <fullName evidence="12 15">L/F-transferase</fullName>
    </alternativeName>
    <alternativeName>
        <fullName evidence="13 15">Leucyltransferase</fullName>
    </alternativeName>
    <alternativeName>
        <fullName evidence="14 15">Phenyalanyltransferase</fullName>
    </alternativeName>
</protein>
<dbReference type="PANTHER" id="PTHR30098">
    <property type="entry name" value="LEUCYL/PHENYLALANYL-TRNA--PROTEIN TRANSFERASE"/>
    <property type="match status" value="1"/>
</dbReference>
<proteinExistence type="inferred from homology"/>
<accession>S7T394</accession>
<evidence type="ECO:0000256" key="7">
    <source>
        <dbReference type="ARBA" id="ARBA00051538"/>
    </source>
</evidence>
<dbReference type="InterPro" id="IPR042221">
    <property type="entry name" value="Leu/Phe-tRNA_Trfase_N"/>
</dbReference>
<dbReference type="EC" id="2.3.2.6" evidence="10 15"/>
<comment type="function">
    <text evidence="8 15">Functions in the N-end rule pathway of protein degradation where it conjugates Leu, Phe and, less efficiently, Met from aminoacyl-tRNAs to the N-termini of proteins containing an N-terminal arginine or lysine.</text>
</comment>
<dbReference type="Gene3D" id="3.40.630.70">
    <property type="entry name" value="Leucyl/phenylalanyl-tRNA-protein transferase, C-terminal domain"/>
    <property type="match status" value="1"/>
</dbReference>
<dbReference type="STRING" id="1121439.dsat_0881"/>
<evidence type="ECO:0000256" key="14">
    <source>
        <dbReference type="ARBA" id="ARBA00083640"/>
    </source>
</evidence>
<evidence type="ECO:0000256" key="4">
    <source>
        <dbReference type="ARBA" id="ARBA00023315"/>
    </source>
</evidence>
<evidence type="ECO:0000256" key="9">
    <source>
        <dbReference type="ARBA" id="ARBA00061535"/>
    </source>
</evidence>
<dbReference type="eggNOG" id="COG2360">
    <property type="taxonomic scope" value="Bacteria"/>
</dbReference>
<evidence type="ECO:0000256" key="8">
    <source>
        <dbReference type="ARBA" id="ARBA00054043"/>
    </source>
</evidence>
<dbReference type="InterPro" id="IPR016181">
    <property type="entry name" value="Acyl_CoA_acyltransferase"/>
</dbReference>
<dbReference type="InterPro" id="IPR042203">
    <property type="entry name" value="Leu/Phe-tRNA_Trfase_C"/>
</dbReference>
<dbReference type="SUPFAM" id="SSF55729">
    <property type="entry name" value="Acyl-CoA N-acyltransferases (Nat)"/>
    <property type="match status" value="1"/>
</dbReference>
<dbReference type="NCBIfam" id="TIGR00667">
    <property type="entry name" value="aat"/>
    <property type="match status" value="1"/>
</dbReference>
<evidence type="ECO:0000256" key="10">
    <source>
        <dbReference type="ARBA" id="ARBA00066767"/>
    </source>
</evidence>
<evidence type="ECO:0000256" key="3">
    <source>
        <dbReference type="ARBA" id="ARBA00022679"/>
    </source>
</evidence>
<organism evidence="16 17">
    <name type="scientific">Alkalidesulfovibrio alkalitolerans DSM 16529</name>
    <dbReference type="NCBI Taxonomy" id="1121439"/>
    <lineage>
        <taxon>Bacteria</taxon>
        <taxon>Pseudomonadati</taxon>
        <taxon>Thermodesulfobacteriota</taxon>
        <taxon>Desulfovibrionia</taxon>
        <taxon>Desulfovibrionales</taxon>
        <taxon>Desulfovibrionaceae</taxon>
        <taxon>Alkalidesulfovibrio</taxon>
    </lineage>
</organism>
<evidence type="ECO:0000256" key="5">
    <source>
        <dbReference type="ARBA" id="ARBA00050607"/>
    </source>
</evidence>
<dbReference type="GO" id="GO:0030163">
    <property type="term" value="P:protein catabolic process"/>
    <property type="evidence" value="ECO:0007669"/>
    <property type="project" value="UniProtKB-UniRule"/>
</dbReference>
<dbReference type="InterPro" id="IPR004616">
    <property type="entry name" value="Leu/Phe-tRNA_Trfase"/>
</dbReference>
<dbReference type="EMBL" id="ATHI01000028">
    <property type="protein sequence ID" value="EPR31557.1"/>
    <property type="molecule type" value="Genomic_DNA"/>
</dbReference>
<keyword evidence="17" id="KW-1185">Reference proteome</keyword>
<dbReference type="FunFam" id="3.40.630.70:FF:000001">
    <property type="entry name" value="Leucyl/phenylalanyl-tRNA--protein transferase"/>
    <property type="match status" value="1"/>
</dbReference>
<gene>
    <name evidence="15" type="primary">aat</name>
    <name evidence="16" type="ORF">dsat_0881</name>
</gene>
<comment type="catalytic activity">
    <reaction evidence="6 15">
        <text>N-terminal L-arginyl-[protein] + L-leucyl-tRNA(Leu) = N-terminal L-leucyl-L-arginyl-[protein] + tRNA(Leu) + H(+)</text>
        <dbReference type="Rhea" id="RHEA:50416"/>
        <dbReference type="Rhea" id="RHEA-COMP:9613"/>
        <dbReference type="Rhea" id="RHEA-COMP:9622"/>
        <dbReference type="Rhea" id="RHEA-COMP:12672"/>
        <dbReference type="Rhea" id="RHEA-COMP:12673"/>
        <dbReference type="ChEBI" id="CHEBI:15378"/>
        <dbReference type="ChEBI" id="CHEBI:64719"/>
        <dbReference type="ChEBI" id="CHEBI:78442"/>
        <dbReference type="ChEBI" id="CHEBI:78494"/>
        <dbReference type="ChEBI" id="CHEBI:133044"/>
        <dbReference type="EC" id="2.3.2.6"/>
    </reaction>
</comment>
<keyword evidence="4 15" id="KW-0012">Acyltransferase</keyword>
<comment type="catalytic activity">
    <reaction evidence="7 15">
        <text>N-terminal L-lysyl-[protein] + L-leucyl-tRNA(Leu) = N-terminal L-leucyl-L-lysyl-[protein] + tRNA(Leu) + H(+)</text>
        <dbReference type="Rhea" id="RHEA:12340"/>
        <dbReference type="Rhea" id="RHEA-COMP:9613"/>
        <dbReference type="Rhea" id="RHEA-COMP:9622"/>
        <dbReference type="Rhea" id="RHEA-COMP:12670"/>
        <dbReference type="Rhea" id="RHEA-COMP:12671"/>
        <dbReference type="ChEBI" id="CHEBI:15378"/>
        <dbReference type="ChEBI" id="CHEBI:65249"/>
        <dbReference type="ChEBI" id="CHEBI:78442"/>
        <dbReference type="ChEBI" id="CHEBI:78494"/>
        <dbReference type="ChEBI" id="CHEBI:133043"/>
        <dbReference type="EC" id="2.3.2.6"/>
    </reaction>
</comment>
<dbReference type="RefSeq" id="WP_020887578.1">
    <property type="nucleotide sequence ID" value="NZ_ATHI01000028.1"/>
</dbReference>
<name>S7T394_9BACT</name>
<comment type="catalytic activity">
    <reaction evidence="5 15">
        <text>L-phenylalanyl-tRNA(Phe) + an N-terminal L-alpha-aminoacyl-[protein] = an N-terminal L-phenylalanyl-L-alpha-aminoacyl-[protein] + tRNA(Phe)</text>
        <dbReference type="Rhea" id="RHEA:43632"/>
        <dbReference type="Rhea" id="RHEA-COMP:9668"/>
        <dbReference type="Rhea" id="RHEA-COMP:9699"/>
        <dbReference type="Rhea" id="RHEA-COMP:10636"/>
        <dbReference type="Rhea" id="RHEA-COMP:10637"/>
        <dbReference type="ChEBI" id="CHEBI:78442"/>
        <dbReference type="ChEBI" id="CHEBI:78531"/>
        <dbReference type="ChEBI" id="CHEBI:78597"/>
        <dbReference type="ChEBI" id="CHEBI:83561"/>
        <dbReference type="EC" id="2.3.2.6"/>
    </reaction>
</comment>
<dbReference type="Gene3D" id="3.30.70.3550">
    <property type="entry name" value="Leucyl/phenylalanyl-tRNA-protein transferase, N-terminal domain"/>
    <property type="match status" value="1"/>
</dbReference>
<evidence type="ECO:0000256" key="12">
    <source>
        <dbReference type="ARBA" id="ARBA00077136"/>
    </source>
</evidence>
<dbReference type="OrthoDB" id="9790282at2"/>